<name>I2CRP6_NANGC</name>
<organism evidence="5">
    <name type="scientific">Nannochloropsis gaditana (strain CCMP526)</name>
    <name type="common">Green microalga</name>
    <name type="synonym">Microchloropsis gaditana</name>
    <dbReference type="NCBI Taxonomy" id="1093141"/>
    <lineage>
        <taxon>Eukaryota</taxon>
        <taxon>Sar</taxon>
        <taxon>Stramenopiles</taxon>
        <taxon>Ochrophyta</taxon>
        <taxon>Eustigmatophyceae</taxon>
        <taxon>Eustigmatales</taxon>
        <taxon>Monodopsidaceae</taxon>
        <taxon>Nannochloropsis</taxon>
    </lineage>
</organism>
<keyword evidence="4" id="KW-0472">Membrane</keyword>
<dbReference type="EMBL" id="JU980516">
    <property type="protein sequence ID" value="AFJ69579.1"/>
    <property type="molecule type" value="mRNA"/>
</dbReference>
<reference evidence="5" key="1">
    <citation type="journal article" date="2012" name="Bioengineered">
        <title>Additional insights into the genome of the oleaginous model alga Nannochloropsis gaditana.</title>
        <authorList>
            <person name="Jinkerson R.E."/>
            <person name="Radakovits R."/>
            <person name="Posewitz M.C."/>
        </authorList>
    </citation>
    <scope>NUCLEOTIDE SEQUENCE</scope>
    <source>
        <strain evidence="5">CCMP526</strain>
    </source>
</reference>
<evidence type="ECO:0000256" key="1">
    <source>
        <dbReference type="ARBA" id="ARBA00004141"/>
    </source>
</evidence>
<reference evidence="5" key="2">
    <citation type="journal article" date="2012" name="Nat. Commun.">
        <title>Draft genome sequence and genetic transformation of the oleaginous alga Nannochloropis gaditana.</title>
        <authorList>
            <person name="Radakovits R."/>
            <person name="Jinkerson R.E."/>
            <person name="Fuerstenberg S.I."/>
            <person name="Tae H."/>
            <person name="Settlage R.E."/>
            <person name="Boore J.L."/>
            <person name="Posewitz M.C."/>
        </authorList>
    </citation>
    <scope>NUCLEOTIDE SEQUENCE</scope>
    <source>
        <strain evidence="5">CCMP526</strain>
    </source>
</reference>
<gene>
    <name evidence="5" type="ORF">NGATSA_2039800</name>
</gene>
<proteinExistence type="evidence at transcript level"/>
<accession>I2CRP6</accession>
<dbReference type="KEGG" id="ngd:NGA_2039800"/>
<dbReference type="OrthoDB" id="408493at2759"/>
<keyword evidence="2" id="KW-0812">Transmembrane</keyword>
<evidence type="ECO:0000256" key="4">
    <source>
        <dbReference type="ARBA" id="ARBA00023136"/>
    </source>
</evidence>
<protein>
    <submittedName>
        <fullName evidence="5">Udp-galactose translocator</fullName>
    </submittedName>
</protein>
<keyword evidence="3" id="KW-1133">Transmembrane helix</keyword>
<dbReference type="Pfam" id="PF04142">
    <property type="entry name" value="Nuc_sug_transp"/>
    <property type="match status" value="1"/>
</dbReference>
<evidence type="ECO:0000256" key="3">
    <source>
        <dbReference type="ARBA" id="ARBA00022989"/>
    </source>
</evidence>
<feature type="non-terminal residue" evidence="5">
    <location>
        <position position="1"/>
    </location>
</feature>
<dbReference type="RefSeq" id="XP_005852723.1">
    <property type="nucleotide sequence ID" value="XM_005852661.1"/>
</dbReference>
<dbReference type="InterPro" id="IPR007271">
    <property type="entry name" value="Nuc_sug_transpt"/>
</dbReference>
<dbReference type="PANTHER" id="PTHR10231">
    <property type="entry name" value="NUCLEOTIDE-SUGAR TRANSMEMBRANE TRANSPORTER"/>
    <property type="match status" value="1"/>
</dbReference>
<feature type="non-terminal residue" evidence="5">
    <location>
        <position position="126"/>
    </location>
</feature>
<comment type="subcellular location">
    <subcellularLocation>
        <location evidence="1">Membrane</location>
        <topology evidence="1">Multi-pass membrane protein</topology>
    </subcellularLocation>
</comment>
<dbReference type="GO" id="GO:0000139">
    <property type="term" value="C:Golgi membrane"/>
    <property type="evidence" value="ECO:0007669"/>
    <property type="project" value="InterPro"/>
</dbReference>
<dbReference type="GO" id="GO:0015165">
    <property type="term" value="F:pyrimidine nucleotide-sugar transmembrane transporter activity"/>
    <property type="evidence" value="ECO:0007669"/>
    <property type="project" value="InterPro"/>
</dbReference>
<evidence type="ECO:0000256" key="2">
    <source>
        <dbReference type="ARBA" id="ARBA00022692"/>
    </source>
</evidence>
<sequence length="126" mass="13593">CSIVIILLQMVGRGNFFSQNSEESGANLPFLHGFTPMVWCQVLLFSGGGLLVSAVIKYADNVLKGVAIGISVLLSTVASMFLFGTSITPLFIVCAFATVAAVYFFSNQLPRCLTEPHRSSYFSLIC</sequence>
<evidence type="ECO:0000313" key="5">
    <source>
        <dbReference type="EMBL" id="AFJ69579.1"/>
    </source>
</evidence>
<dbReference type="AlphaFoldDB" id="I2CRP6"/>